<feature type="transmembrane region" description="Helical" evidence="1">
    <location>
        <begin position="105"/>
        <end position="129"/>
    </location>
</feature>
<evidence type="ECO:0000313" key="4">
    <source>
        <dbReference type="Proteomes" id="UP000278327"/>
    </source>
</evidence>
<dbReference type="InterPro" id="IPR025517">
    <property type="entry name" value="DUF4405"/>
</dbReference>
<proteinExistence type="predicted"/>
<organism evidence="3 4">
    <name type="scientific">Adlercreutzia equolifaciens subsp. celatus DSM 18785</name>
    <dbReference type="NCBI Taxonomy" id="1121021"/>
    <lineage>
        <taxon>Bacteria</taxon>
        <taxon>Bacillati</taxon>
        <taxon>Actinomycetota</taxon>
        <taxon>Coriobacteriia</taxon>
        <taxon>Eggerthellales</taxon>
        <taxon>Eggerthellaceae</taxon>
        <taxon>Adlercreutzia</taxon>
    </lineage>
</organism>
<name>A0A3N0AR89_9ACTN</name>
<sequence>MKRSHVLFDVAALVVYLLAANPALTGIPLHEFIGLGAFIVIAAHVVVSADGLGGRGRVGQLVLNAVLLLSLAACVVSGVMVSGTVLPSMGLYASGYHFWDPLHAVAAKVLLAALLVHVVVRGPAALAVLRRRRDLRDEGGDCPAWQPTQVAPAPCFFRYTVPQGNRRPCW</sequence>
<keyword evidence="4" id="KW-1185">Reference proteome</keyword>
<gene>
    <name evidence="3" type="ORF">DMP10_08190</name>
</gene>
<dbReference type="EMBL" id="QICA01000013">
    <property type="protein sequence ID" value="RNL37401.1"/>
    <property type="molecule type" value="Genomic_DNA"/>
</dbReference>
<dbReference type="Pfam" id="PF14358">
    <property type="entry name" value="DUF4405"/>
    <property type="match status" value="1"/>
</dbReference>
<keyword evidence="1" id="KW-1133">Transmembrane helix</keyword>
<comment type="caution">
    <text evidence="3">The sequence shown here is derived from an EMBL/GenBank/DDBJ whole genome shotgun (WGS) entry which is preliminary data.</text>
</comment>
<dbReference type="Proteomes" id="UP000278327">
    <property type="component" value="Unassembled WGS sequence"/>
</dbReference>
<feature type="domain" description="Flavinylation-associated cytochrome" evidence="2">
    <location>
        <begin position="62"/>
        <end position="119"/>
    </location>
</feature>
<evidence type="ECO:0000313" key="3">
    <source>
        <dbReference type="EMBL" id="RNL37401.1"/>
    </source>
</evidence>
<evidence type="ECO:0000259" key="2">
    <source>
        <dbReference type="Pfam" id="PF14358"/>
    </source>
</evidence>
<reference evidence="3 4" key="1">
    <citation type="journal article" date="2019" name="Microbiol. Resour. Announc.">
        <title>Draft Genome Sequences of Type Strains of Gordonibacter faecihominis, Paraeggerthella hongkongensis, Parvibacter caecicola,Slackia equolifaciens, Slackia faecicanis, and Slackia isoflavoniconvertens.</title>
        <authorList>
            <person name="Danylec N."/>
            <person name="Stoll D.A."/>
            <person name="Dotsch A."/>
            <person name="Huch M."/>
        </authorList>
    </citation>
    <scope>NUCLEOTIDE SEQUENCE [LARGE SCALE GENOMIC DNA]</scope>
    <source>
        <strain evidence="3 4">DSM 18785</strain>
    </source>
</reference>
<feature type="transmembrane region" description="Helical" evidence="1">
    <location>
        <begin position="61"/>
        <end position="85"/>
    </location>
</feature>
<protein>
    <recommendedName>
        <fullName evidence="2">Flavinylation-associated cytochrome domain-containing protein</fullName>
    </recommendedName>
</protein>
<evidence type="ECO:0000256" key="1">
    <source>
        <dbReference type="SAM" id="Phobius"/>
    </source>
</evidence>
<feature type="transmembrane region" description="Helical" evidence="1">
    <location>
        <begin position="32"/>
        <end position="49"/>
    </location>
</feature>
<keyword evidence="1" id="KW-0812">Transmembrane</keyword>
<dbReference type="RefSeq" id="WP_117283932.1">
    <property type="nucleotide sequence ID" value="NZ_JAMTCE010000015.1"/>
</dbReference>
<dbReference type="AlphaFoldDB" id="A0A3N0AR89"/>
<accession>A0A3N0AR89</accession>
<keyword evidence="1" id="KW-0472">Membrane</keyword>